<organism evidence="1 2">
    <name type="scientific">Pseudooceanicola albus</name>
    <dbReference type="NCBI Taxonomy" id="2692189"/>
    <lineage>
        <taxon>Bacteria</taxon>
        <taxon>Pseudomonadati</taxon>
        <taxon>Pseudomonadota</taxon>
        <taxon>Alphaproteobacteria</taxon>
        <taxon>Rhodobacterales</taxon>
        <taxon>Paracoccaceae</taxon>
        <taxon>Pseudooceanicola</taxon>
    </lineage>
</organism>
<gene>
    <name evidence="1" type="ORF">GR170_14780</name>
</gene>
<name>A0A6L7G6T4_9RHOB</name>
<dbReference type="Proteomes" id="UP000477911">
    <property type="component" value="Unassembled WGS sequence"/>
</dbReference>
<evidence type="ECO:0000313" key="1">
    <source>
        <dbReference type="EMBL" id="MXN19106.1"/>
    </source>
</evidence>
<reference evidence="1 2" key="1">
    <citation type="submission" date="2019-12" db="EMBL/GenBank/DDBJ databases">
        <authorList>
            <person name="Li M."/>
        </authorList>
    </citation>
    <scope>NUCLEOTIDE SEQUENCE [LARGE SCALE GENOMIC DNA]</scope>
    <source>
        <strain evidence="1 2">GBMRC 2024</strain>
    </source>
</reference>
<dbReference type="EMBL" id="WUMU01000016">
    <property type="protein sequence ID" value="MXN19106.1"/>
    <property type="molecule type" value="Genomic_DNA"/>
</dbReference>
<dbReference type="AlphaFoldDB" id="A0A6L7G6T4"/>
<protein>
    <submittedName>
        <fullName evidence="1">Uncharacterized protein</fullName>
    </submittedName>
</protein>
<comment type="caution">
    <text evidence="1">The sequence shown here is derived from an EMBL/GenBank/DDBJ whole genome shotgun (WGS) entry which is preliminary data.</text>
</comment>
<keyword evidence="2" id="KW-1185">Reference proteome</keyword>
<sequence>MAELRALATIEDAMAEDVIQLLEDALEFARSHPQRCVSIFSIGRDEVRNHLHCGMGMMELVGSMEDAKFRILTEED</sequence>
<accession>A0A6L7G6T4</accession>
<evidence type="ECO:0000313" key="2">
    <source>
        <dbReference type="Proteomes" id="UP000477911"/>
    </source>
</evidence>
<proteinExistence type="predicted"/>
<dbReference type="RefSeq" id="WP_160895223.1">
    <property type="nucleotide sequence ID" value="NZ_WUMU01000016.1"/>
</dbReference>